<evidence type="ECO:0000313" key="3">
    <source>
        <dbReference type="EMBL" id="MFC4075598.1"/>
    </source>
</evidence>
<dbReference type="RefSeq" id="WP_380701678.1">
    <property type="nucleotide sequence ID" value="NZ_JBHSAP010000005.1"/>
</dbReference>
<organism evidence="3 4">
    <name type="scientific">Salinithrix halophila</name>
    <dbReference type="NCBI Taxonomy" id="1485204"/>
    <lineage>
        <taxon>Bacteria</taxon>
        <taxon>Bacillati</taxon>
        <taxon>Bacillota</taxon>
        <taxon>Bacilli</taxon>
        <taxon>Bacillales</taxon>
        <taxon>Thermoactinomycetaceae</taxon>
        <taxon>Salinithrix</taxon>
    </lineage>
</organism>
<name>A0ABV8J9P6_9BACL</name>
<dbReference type="EMBL" id="JBHSAP010000005">
    <property type="protein sequence ID" value="MFC4075598.1"/>
    <property type="molecule type" value="Genomic_DNA"/>
</dbReference>
<evidence type="ECO:0000259" key="2">
    <source>
        <dbReference type="Pfam" id="PF11127"/>
    </source>
</evidence>
<proteinExistence type="predicted"/>
<dbReference type="Pfam" id="PF11127">
    <property type="entry name" value="YgaP-like_TM"/>
    <property type="match status" value="1"/>
</dbReference>
<comment type="caution">
    <text evidence="3">The sequence shown here is derived from an EMBL/GenBank/DDBJ whole genome shotgun (WGS) entry which is preliminary data.</text>
</comment>
<evidence type="ECO:0000256" key="1">
    <source>
        <dbReference type="SAM" id="MobiDB-lite"/>
    </source>
</evidence>
<dbReference type="InterPro" id="IPR021309">
    <property type="entry name" value="YgaP-like_TM"/>
</dbReference>
<feature type="domain" description="Inner membrane protein YgaP-like transmembrane" evidence="2">
    <location>
        <begin position="1"/>
        <end position="67"/>
    </location>
</feature>
<protein>
    <submittedName>
        <fullName evidence="3">DUF2892 domain-containing protein</fullName>
    </submittedName>
</protein>
<evidence type="ECO:0000313" key="4">
    <source>
        <dbReference type="Proteomes" id="UP001595843"/>
    </source>
</evidence>
<accession>A0ABV8J9P6</accession>
<dbReference type="Proteomes" id="UP001595843">
    <property type="component" value="Unassembled WGS sequence"/>
</dbReference>
<keyword evidence="4" id="KW-1185">Reference proteome</keyword>
<gene>
    <name evidence="3" type="ORF">ACFOUO_02105</name>
</gene>
<sequence length="89" mass="9640">MQKNVGTLDALLRITLGTAGLAWSASKLMRRPGNSIALMMALISGMKIAEGITRFCPLLFAIGVTTRDTDLTKMSDPDPDPDPLYGYRP</sequence>
<reference evidence="4" key="1">
    <citation type="journal article" date="2019" name="Int. J. Syst. Evol. Microbiol.">
        <title>The Global Catalogue of Microorganisms (GCM) 10K type strain sequencing project: providing services to taxonomists for standard genome sequencing and annotation.</title>
        <authorList>
            <consortium name="The Broad Institute Genomics Platform"/>
            <consortium name="The Broad Institute Genome Sequencing Center for Infectious Disease"/>
            <person name="Wu L."/>
            <person name="Ma J."/>
        </authorList>
    </citation>
    <scope>NUCLEOTIDE SEQUENCE [LARGE SCALE GENOMIC DNA]</scope>
    <source>
        <strain evidence="4">IBRC-M 10813</strain>
    </source>
</reference>
<feature type="region of interest" description="Disordered" evidence="1">
    <location>
        <begin position="69"/>
        <end position="89"/>
    </location>
</feature>